<dbReference type="FunFam" id="3.20.20.80:FF:000018">
    <property type="entry name" value="Beta-galactosidase"/>
    <property type="match status" value="1"/>
</dbReference>
<dbReference type="GO" id="GO:0030246">
    <property type="term" value="F:carbohydrate binding"/>
    <property type="evidence" value="ECO:0007669"/>
    <property type="project" value="InterPro"/>
</dbReference>
<keyword evidence="4" id="KW-0961">Cell wall biogenesis/degradation</keyword>
<dbReference type="EMBL" id="VCAU01000005">
    <property type="protein sequence ID" value="KAF9894143.1"/>
    <property type="molecule type" value="Genomic_DNA"/>
</dbReference>
<feature type="domain" description="Beta galactosidase small chain/" evidence="7">
    <location>
        <begin position="746"/>
        <end position="1033"/>
    </location>
</feature>
<keyword evidence="9" id="KW-1185">Reference proteome</keyword>
<dbReference type="InterPro" id="IPR004199">
    <property type="entry name" value="B-gal_small/dom_5"/>
</dbReference>
<proteinExistence type="inferred from homology"/>
<dbReference type="FunFam" id="2.60.120.260:FF:000125">
    <property type="entry name" value="Intracellular beta-galactosidase BgaD"/>
    <property type="match status" value="1"/>
</dbReference>
<dbReference type="FunFam" id="2.60.40.10:FF:000680">
    <property type="entry name" value="Beta-galactosidase"/>
    <property type="match status" value="1"/>
</dbReference>
<comment type="similarity">
    <text evidence="1 6">Belongs to the glycosyl hydrolase 2 family.</text>
</comment>
<dbReference type="PANTHER" id="PTHR46323:SF1">
    <property type="entry name" value="LACTASE"/>
    <property type="match status" value="1"/>
</dbReference>
<dbReference type="SUPFAM" id="SSF49785">
    <property type="entry name" value="Galactose-binding domain-like"/>
    <property type="match status" value="1"/>
</dbReference>
<evidence type="ECO:0000259" key="7">
    <source>
        <dbReference type="SMART" id="SM01038"/>
    </source>
</evidence>
<dbReference type="InterPro" id="IPR013783">
    <property type="entry name" value="Ig-like_fold"/>
</dbReference>
<dbReference type="SUPFAM" id="SSF51445">
    <property type="entry name" value="(Trans)glycosidases"/>
    <property type="match status" value="1"/>
</dbReference>
<dbReference type="Gene3D" id="3.20.20.80">
    <property type="entry name" value="Glycosidases"/>
    <property type="match status" value="1"/>
</dbReference>
<dbReference type="InterPro" id="IPR023232">
    <property type="entry name" value="Glyco_hydro_2_AS"/>
</dbReference>
<dbReference type="Pfam" id="PF16353">
    <property type="entry name" value="LacZ_4"/>
    <property type="match status" value="1"/>
</dbReference>
<dbReference type="GO" id="GO:0004565">
    <property type="term" value="F:beta-galactosidase activity"/>
    <property type="evidence" value="ECO:0007669"/>
    <property type="project" value="InterPro"/>
</dbReference>
<dbReference type="GO" id="GO:0009341">
    <property type="term" value="C:beta-galactosidase complex"/>
    <property type="evidence" value="ECO:0007669"/>
    <property type="project" value="InterPro"/>
</dbReference>
<accession>A0AAD4CX92</accession>
<dbReference type="InterPro" id="IPR032312">
    <property type="entry name" value="LacZ_4"/>
</dbReference>
<dbReference type="Pfam" id="PF00703">
    <property type="entry name" value="Glyco_hydro_2"/>
    <property type="match status" value="1"/>
</dbReference>
<reference evidence="8" key="2">
    <citation type="submission" date="2020-02" db="EMBL/GenBank/DDBJ databases">
        <authorList>
            <person name="Gilchrist C.L.M."/>
            <person name="Chooi Y.-H."/>
        </authorList>
    </citation>
    <scope>NUCLEOTIDE SEQUENCE</scope>
    <source>
        <strain evidence="8">MST-FP2251</strain>
    </source>
</reference>
<dbReference type="InterPro" id="IPR006101">
    <property type="entry name" value="Glyco_hydro_2"/>
</dbReference>
<evidence type="ECO:0000256" key="3">
    <source>
        <dbReference type="ARBA" id="ARBA00023295"/>
    </source>
</evidence>
<dbReference type="InterPro" id="IPR006104">
    <property type="entry name" value="Glyco_hydro_2_N"/>
</dbReference>
<dbReference type="InterPro" id="IPR006103">
    <property type="entry name" value="Glyco_hydro_2_cat"/>
</dbReference>
<dbReference type="PROSITE" id="PS00608">
    <property type="entry name" value="GLYCOSYL_HYDROL_F2_2"/>
    <property type="match status" value="1"/>
</dbReference>
<dbReference type="SUPFAM" id="SSF49303">
    <property type="entry name" value="beta-Galactosidase/glucuronidase domain"/>
    <property type="match status" value="2"/>
</dbReference>
<dbReference type="Gene3D" id="2.60.40.10">
    <property type="entry name" value="Immunoglobulins"/>
    <property type="match status" value="2"/>
</dbReference>
<dbReference type="PANTHER" id="PTHR46323">
    <property type="entry name" value="BETA-GALACTOSIDASE"/>
    <property type="match status" value="1"/>
</dbReference>
<dbReference type="InterPro" id="IPR050347">
    <property type="entry name" value="Bact_Beta-galactosidase"/>
</dbReference>
<dbReference type="PROSITE" id="PS00719">
    <property type="entry name" value="GLYCOSYL_HYDROL_F2_1"/>
    <property type="match status" value="1"/>
</dbReference>
<dbReference type="Gene3D" id="2.70.98.10">
    <property type="match status" value="1"/>
</dbReference>
<sequence length="1037" mass="116802">MAINAVPDYENQQVIQRNRLKARAYFLPETILSLNGRWDFHYAASPVSAPAPTPRRDLHECGADWSAIAVPGHWQLQGWGRPHYTNTIYPFPVCPPFVPSDNPTGTYVRSFSVPPAWDASSQLRLRFDGVDSAYHVWVNGVAVGYSQGSRNPAEFDVTEVVKRDAPNELWVRVYQWSDGSYIEDQDQWWLSGIFRDVNLLAFPSEARIEDFFVRTELDDNYDNATLRVSLDVTVADAAAVEVTLYDGSSHSGQVLQSRKNSLTASDASLELELPVTSPRKWTAETPALYDLTIALYKSAEDTAALQQIHHRVGFRQVEMKNGNITVNGKAVLFRGVNRHDHHPRFGRAVPLSFLREDLLIMKRHNINALRCSHYPSDPRLYELCDELGLWVMDEADLECHGFYDAVARPLDVPESMNYEQRKSLTFGKAAEFTTDNPEWKDAYVDRMVQMVQRDKNHSCIIIWSLGNESFYGQNHQAMYDYAKQVDPGRPVHYEGDMEATTVDMFSYMYPSVSRLVRLATEETWDKCIVLCEYGHAMGNAPGGLEDYMDAFRTHRRLQGGWIWEWANHGLWDEKNGWYGYGGDFGDTPHDGSFVLDGLLYSDHVPTPGLIELKKAYAPVRAWVDDDQKIVIENEYDFAGLEGLRAIYTIEVFDTETKVVSTGTIDLPSIPAGQRGTVDLPSSPSLPEGGEVWITVTFQDKAQTAWADSNHEIAWFQHCLRPRAAAPAVISTPAYSLDVTSTTTAHVITGPGFSFSFSRETGRLFGWESNGMSLLEKDSSTSPGLSFGFWRPPTDNDVPFDLGEWRRYGLDALTSQLRKMSITSVDETSVEVKTDTYISAPILAWGFFATTTYVVSGDGSITVAAHLKPHGPIPKSMPRLGLDVRLSDELDNAHWFGIGPGEAYADKQRAQKLGVYSATTAQLHTPYEVPQEGGNRMHTRWLQLGDARGWGVKVTRLEEHDDRDASELFQWVATRYSAENVEEAKHRNDLSPDKFVRLRLDVESSGVGTGACGPTTLEKYRVQCEERKFRFRLNPILE</sequence>
<evidence type="ECO:0000256" key="6">
    <source>
        <dbReference type="RuleBase" id="RU361154"/>
    </source>
</evidence>
<dbReference type="InterPro" id="IPR023230">
    <property type="entry name" value="Glyco_hydro_2_CS"/>
</dbReference>
<dbReference type="PRINTS" id="PR00132">
    <property type="entry name" value="GLHYDRLASE2"/>
</dbReference>
<dbReference type="Pfam" id="PF02929">
    <property type="entry name" value="Bgal_small_N"/>
    <property type="match status" value="1"/>
</dbReference>
<dbReference type="InterPro" id="IPR014718">
    <property type="entry name" value="GH-type_carb-bd"/>
</dbReference>
<dbReference type="SUPFAM" id="SSF74650">
    <property type="entry name" value="Galactose mutarotase-like"/>
    <property type="match status" value="1"/>
</dbReference>
<evidence type="ECO:0000256" key="2">
    <source>
        <dbReference type="ARBA" id="ARBA00022801"/>
    </source>
</evidence>
<dbReference type="InterPro" id="IPR011013">
    <property type="entry name" value="Gal_mutarotase_sf_dom"/>
</dbReference>
<comment type="caution">
    <text evidence="8">The sequence shown here is derived from an EMBL/GenBank/DDBJ whole genome shotgun (WGS) entry which is preliminary data.</text>
</comment>
<dbReference type="AlphaFoldDB" id="A0AAD4CX92"/>
<name>A0AAD4CX92_ASPNN</name>
<keyword evidence="2 6" id="KW-0378">Hydrolase</keyword>
<dbReference type="InterPro" id="IPR017853">
    <property type="entry name" value="GH"/>
</dbReference>
<dbReference type="Proteomes" id="UP001194746">
    <property type="component" value="Unassembled WGS sequence"/>
</dbReference>
<dbReference type="InterPro" id="IPR008979">
    <property type="entry name" value="Galactose-bd-like_sf"/>
</dbReference>
<dbReference type="Pfam" id="PF02836">
    <property type="entry name" value="Glyco_hydro_2_C"/>
    <property type="match status" value="1"/>
</dbReference>
<evidence type="ECO:0000313" key="9">
    <source>
        <dbReference type="Proteomes" id="UP001194746"/>
    </source>
</evidence>
<dbReference type="Gene3D" id="2.60.120.260">
    <property type="entry name" value="Galactose-binding domain-like"/>
    <property type="match status" value="1"/>
</dbReference>
<dbReference type="GO" id="GO:0071555">
    <property type="term" value="P:cell wall organization"/>
    <property type="evidence" value="ECO:0007669"/>
    <property type="project" value="UniProtKB-KW"/>
</dbReference>
<evidence type="ECO:0000256" key="4">
    <source>
        <dbReference type="ARBA" id="ARBA00023316"/>
    </source>
</evidence>
<reference evidence="8" key="1">
    <citation type="journal article" date="2019" name="Beilstein J. Org. Chem.">
        <title>Nanangenines: drimane sesquiterpenoids as the dominant metabolite cohort of a novel Australian fungus, Aspergillus nanangensis.</title>
        <authorList>
            <person name="Lacey H.J."/>
            <person name="Gilchrist C.L.M."/>
            <person name="Crombie A."/>
            <person name="Kalaitzis J.A."/>
            <person name="Vuong D."/>
            <person name="Rutledge P.J."/>
            <person name="Turner P."/>
            <person name="Pitt J.I."/>
            <person name="Lacey E."/>
            <person name="Chooi Y.H."/>
            <person name="Piggott A.M."/>
        </authorList>
    </citation>
    <scope>NUCLEOTIDE SEQUENCE</scope>
    <source>
        <strain evidence="8">MST-FP2251</strain>
    </source>
</reference>
<evidence type="ECO:0000313" key="8">
    <source>
        <dbReference type="EMBL" id="KAF9894143.1"/>
    </source>
</evidence>
<organism evidence="8 9">
    <name type="scientific">Aspergillus nanangensis</name>
    <dbReference type="NCBI Taxonomy" id="2582783"/>
    <lineage>
        <taxon>Eukaryota</taxon>
        <taxon>Fungi</taxon>
        <taxon>Dikarya</taxon>
        <taxon>Ascomycota</taxon>
        <taxon>Pezizomycotina</taxon>
        <taxon>Eurotiomycetes</taxon>
        <taxon>Eurotiomycetidae</taxon>
        <taxon>Eurotiales</taxon>
        <taxon>Aspergillaceae</taxon>
        <taxon>Aspergillus</taxon>
        <taxon>Aspergillus subgen. Circumdati</taxon>
    </lineage>
</organism>
<dbReference type="InterPro" id="IPR006102">
    <property type="entry name" value="Ig-like_GH2"/>
</dbReference>
<evidence type="ECO:0000256" key="5">
    <source>
        <dbReference type="ARBA" id="ARBA00032230"/>
    </source>
</evidence>
<dbReference type="GO" id="GO:0005990">
    <property type="term" value="P:lactose catabolic process"/>
    <property type="evidence" value="ECO:0007669"/>
    <property type="project" value="TreeGrafter"/>
</dbReference>
<keyword evidence="3 6" id="KW-0326">Glycosidase</keyword>
<protein>
    <recommendedName>
        <fullName evidence="5">Lactase</fullName>
    </recommendedName>
</protein>
<dbReference type="Pfam" id="PF02837">
    <property type="entry name" value="Glyco_hydro_2_N"/>
    <property type="match status" value="1"/>
</dbReference>
<evidence type="ECO:0000256" key="1">
    <source>
        <dbReference type="ARBA" id="ARBA00007401"/>
    </source>
</evidence>
<dbReference type="InterPro" id="IPR036156">
    <property type="entry name" value="Beta-gal/glucu_dom_sf"/>
</dbReference>
<dbReference type="SMART" id="SM01038">
    <property type="entry name" value="Bgal_small_N"/>
    <property type="match status" value="1"/>
</dbReference>
<gene>
    <name evidence="8" type="ORF">FE257_009116</name>
</gene>